<dbReference type="Gene3D" id="1.10.12.10">
    <property type="entry name" value="Lyase 2-enoyl-coa Hydratase, Chain A, domain 2"/>
    <property type="match status" value="1"/>
</dbReference>
<dbReference type="Gene3D" id="3.90.226.10">
    <property type="entry name" value="2-enoyl-CoA Hydratase, Chain A, domain 1"/>
    <property type="match status" value="1"/>
</dbReference>
<dbReference type="Pfam" id="PF00378">
    <property type="entry name" value="ECH_1"/>
    <property type="match status" value="1"/>
</dbReference>
<dbReference type="InterPro" id="IPR029045">
    <property type="entry name" value="ClpP/crotonase-like_dom_sf"/>
</dbReference>
<dbReference type="CDD" id="cd06558">
    <property type="entry name" value="crotonase-like"/>
    <property type="match status" value="1"/>
</dbReference>
<keyword evidence="2" id="KW-0576">Peroxisome</keyword>
<dbReference type="EMBL" id="CYKH01001593">
    <property type="protein sequence ID" value="CUG87834.1"/>
    <property type="molecule type" value="Genomic_DNA"/>
</dbReference>
<protein>
    <submittedName>
        <fullName evidence="4">Enoyl-delta isomerase mitochondrial isoform 2, putative</fullName>
    </submittedName>
</protein>
<dbReference type="InterPro" id="IPR014748">
    <property type="entry name" value="Enoyl-CoA_hydra_C"/>
</dbReference>
<dbReference type="Proteomes" id="UP000051952">
    <property type="component" value="Unassembled WGS sequence"/>
</dbReference>
<name>A0A0S4JCT1_BODSA</name>
<dbReference type="OrthoDB" id="409763at2759"/>
<evidence type="ECO:0000313" key="4">
    <source>
        <dbReference type="EMBL" id="CUG87834.1"/>
    </source>
</evidence>
<dbReference type="InterPro" id="IPR051053">
    <property type="entry name" value="ECH/Chromodomain_protein"/>
</dbReference>
<dbReference type="VEuPathDB" id="TriTrypDB:BSAL_12245"/>
<evidence type="ECO:0000256" key="1">
    <source>
        <dbReference type="ARBA" id="ARBA00004275"/>
    </source>
</evidence>
<dbReference type="AlphaFoldDB" id="A0A0S4JCT1"/>
<evidence type="ECO:0000256" key="2">
    <source>
        <dbReference type="ARBA" id="ARBA00023140"/>
    </source>
</evidence>
<dbReference type="GO" id="GO:0004165">
    <property type="term" value="F:delta(3)-delta(2)-enoyl-CoA isomerase activity"/>
    <property type="evidence" value="ECO:0007669"/>
    <property type="project" value="UniProtKB-ARBA"/>
</dbReference>
<keyword evidence="5" id="KW-1185">Reference proteome</keyword>
<evidence type="ECO:0000256" key="3">
    <source>
        <dbReference type="ARBA" id="ARBA00023235"/>
    </source>
</evidence>
<dbReference type="PANTHER" id="PTHR43684">
    <property type="match status" value="1"/>
</dbReference>
<dbReference type="InterPro" id="IPR001753">
    <property type="entry name" value="Enoyl-CoA_hydra/iso"/>
</dbReference>
<organism evidence="4 5">
    <name type="scientific">Bodo saltans</name>
    <name type="common">Flagellated protozoan</name>
    <dbReference type="NCBI Taxonomy" id="75058"/>
    <lineage>
        <taxon>Eukaryota</taxon>
        <taxon>Discoba</taxon>
        <taxon>Euglenozoa</taxon>
        <taxon>Kinetoplastea</taxon>
        <taxon>Metakinetoplastina</taxon>
        <taxon>Eubodonida</taxon>
        <taxon>Bodonidae</taxon>
        <taxon>Bodo</taxon>
    </lineage>
</organism>
<dbReference type="SUPFAM" id="SSF52096">
    <property type="entry name" value="ClpP/crotonase"/>
    <property type="match status" value="1"/>
</dbReference>
<dbReference type="PANTHER" id="PTHR43684:SF1">
    <property type="entry name" value="ENOYL-COA DELTA ISOMERASE 2"/>
    <property type="match status" value="1"/>
</dbReference>
<proteinExistence type="predicted"/>
<accession>A0A0S4JCT1</accession>
<comment type="subcellular location">
    <subcellularLocation>
        <location evidence="1">Peroxisome</location>
    </subcellularLocation>
</comment>
<dbReference type="GO" id="GO:0005777">
    <property type="term" value="C:peroxisome"/>
    <property type="evidence" value="ECO:0007669"/>
    <property type="project" value="UniProtKB-SubCell"/>
</dbReference>
<reference evidence="5" key="1">
    <citation type="submission" date="2015-09" db="EMBL/GenBank/DDBJ databases">
        <authorList>
            <consortium name="Pathogen Informatics"/>
        </authorList>
    </citation>
    <scope>NUCLEOTIDE SEQUENCE [LARGE SCALE GENOMIC DNA]</scope>
    <source>
        <strain evidence="5">Lake Konstanz</strain>
    </source>
</reference>
<gene>
    <name evidence="4" type="ORF">BSAL_12245</name>
</gene>
<evidence type="ECO:0000313" key="5">
    <source>
        <dbReference type="Proteomes" id="UP000051952"/>
    </source>
</evidence>
<dbReference type="OMA" id="FQAIMDF"/>
<keyword evidence="3 4" id="KW-0413">Isomerase</keyword>
<sequence>MSRYLKVTEFKGVTVLALARPRQKNAFNLPLYIELTEALKDLSKSTSANSNAIVLTGEGDYYSSGNDLANFSQLMHPRTMAAAAKKTCYEFVDSFVACRKPLVCAVNGPAIGISVTTLGLCDVRLCVPNATFHTPFRALAQAPEGCSSFMFPKIVGDEMSHKLLEEGYRMTATEAKACNFIHDIVPIEALLDRAIEEAANPNLKRFVVQEEGLLAKLRSVNQHEVDVLEKAWVSRECFDALSKYLLSRNKRGPASRLDGHGTVDALYDRMISMQ</sequence>